<dbReference type="AlphaFoldDB" id="A0A6M3JZY2"/>
<dbReference type="EMBL" id="MT141169">
    <property type="protein sequence ID" value="QJA55633.1"/>
    <property type="molecule type" value="Genomic_DNA"/>
</dbReference>
<accession>A0A6M3JZY2</accession>
<gene>
    <name evidence="2" type="ORF">MM415A02090_0008</name>
    <name evidence="1" type="ORF">MM415B02022_0015</name>
</gene>
<dbReference type="InterPro" id="IPR009045">
    <property type="entry name" value="Zn_M74/Hedgehog-like"/>
</dbReference>
<protein>
    <submittedName>
        <fullName evidence="2">Putative structural protein</fullName>
    </submittedName>
</protein>
<dbReference type="SUPFAM" id="SSF55166">
    <property type="entry name" value="Hedgehog/DD-peptidase"/>
    <property type="match status" value="1"/>
</dbReference>
<name>A0A6M3JZY2_9ZZZZ</name>
<dbReference type="EMBL" id="MT142077">
    <property type="protein sequence ID" value="QJA74145.1"/>
    <property type="molecule type" value="Genomic_DNA"/>
</dbReference>
<proteinExistence type="predicted"/>
<organism evidence="2">
    <name type="scientific">viral metagenome</name>
    <dbReference type="NCBI Taxonomy" id="1070528"/>
    <lineage>
        <taxon>unclassified sequences</taxon>
        <taxon>metagenomes</taxon>
        <taxon>organismal metagenomes</taxon>
    </lineage>
</organism>
<reference evidence="2" key="1">
    <citation type="submission" date="2020-03" db="EMBL/GenBank/DDBJ databases">
        <title>The deep terrestrial virosphere.</title>
        <authorList>
            <person name="Holmfeldt K."/>
            <person name="Nilsson E."/>
            <person name="Simone D."/>
            <person name="Lopez-Fernandez M."/>
            <person name="Wu X."/>
            <person name="de Brujin I."/>
            <person name="Lundin D."/>
            <person name="Andersson A."/>
            <person name="Bertilsson S."/>
            <person name="Dopson M."/>
        </authorList>
    </citation>
    <scope>NUCLEOTIDE SEQUENCE</scope>
    <source>
        <strain evidence="2">MM415A02090</strain>
        <strain evidence="1">MM415B02022</strain>
    </source>
</reference>
<evidence type="ECO:0000313" key="2">
    <source>
        <dbReference type="EMBL" id="QJA74145.1"/>
    </source>
</evidence>
<evidence type="ECO:0000313" key="1">
    <source>
        <dbReference type="EMBL" id="QJA55633.1"/>
    </source>
</evidence>
<sequence>MGKYSFGTKSEMSLSTCDFALQNIARQALALGLIDFMIIEGYRTDEKQHEYFIEKKSKVDAGNPKAMHNKKPLSKAMDCVPYINGNLSWNKLHCCCLGFMILSVAANLGYTIRWGGNWDMDGEPITDQDFQDLVHFELI</sequence>
<dbReference type="Gene3D" id="3.30.1380.10">
    <property type="match status" value="1"/>
</dbReference>